<comment type="caution">
    <text evidence="4">The sequence shown here is derived from an EMBL/GenBank/DDBJ whole genome shotgun (WGS) entry which is preliminary data.</text>
</comment>
<dbReference type="InterPro" id="IPR000873">
    <property type="entry name" value="AMP-dep_synth/lig_dom"/>
</dbReference>
<dbReference type="GO" id="GO:0003824">
    <property type="term" value="F:catalytic activity"/>
    <property type="evidence" value="ECO:0007669"/>
    <property type="project" value="InterPro"/>
</dbReference>
<protein>
    <recommendedName>
        <fullName evidence="3">Carrier domain-containing protein</fullName>
    </recommendedName>
</protein>
<dbReference type="InterPro" id="IPR025110">
    <property type="entry name" value="AMP-bd_C"/>
</dbReference>
<feature type="non-terminal residue" evidence="4">
    <location>
        <position position="731"/>
    </location>
</feature>
<sequence length="731" mass="83845">MFVNAIPLRCQLDPHLSFHKLTKHVQDTMINCTKYSYFPLQRILNQHSNISNPVFLDTSFEFLSFKNNNTVMIGDSQLLPTSSSFNINEDEVVTTSGFSLSVYHDMNIDQLSCTINASLDLFNRETVEKISQQFHFILHQLSASIIDNQMKKPIYELSLTLSNEQYLMQSLNNTQISFPSSLTCIHHKFVYEVMKHPQKLAVELDEQSLAYAELFAYVQMLAVHLLGEYGIIPSEVISQCVERSLSMIIGMMAIEMVGGVYFPLSFRDPENRLHMLLEQTQSRFVLSHYLIKNKFKDTITMLNIDSILINNNLFQHINFDQLSYVHVTIDSIAYIIFTSGSTGMPKGVQVRHRNFIQCIYSLVCIDSFTSNDTVIQMARCSFDNHIQEIIGSLITGATIIMLRPRGTVELNYLAETMRNKQVSYMHSVPSLLRNFFTFLKQNNYLHFIKYLRSLCTIGEPCSIKLVNLILTDPTQHFIFWNWYGLTETTVTCTFYPVNIKVNTDSISIGRPLPNYRYLLLDSFLQFVITNQEGELFIGGVGVFAGYLGRDDLTHRTLLEIDDEIIYRTGDLVRMGHEGHLYCVGRKDFQIKLRGQRIELGEIERCLLDITSISACVVMKYNEDHLVAYVQSSDINEQALREHCQSHLPPHMIPSFFIILDKLPLNPNGKIDRKVLPPPNFPSIQLTNSIELVLPTNDMEVSIHHIWCELFKQNQISTDTNIFTIGGHSLVI</sequence>
<dbReference type="Gene3D" id="3.30.559.30">
    <property type="entry name" value="Nonribosomal peptide synthetase, condensation domain"/>
    <property type="match status" value="1"/>
</dbReference>
<dbReference type="EMBL" id="CAJNON010001292">
    <property type="protein sequence ID" value="CAF1449179.1"/>
    <property type="molecule type" value="Genomic_DNA"/>
</dbReference>
<feature type="domain" description="Carrier" evidence="3">
    <location>
        <begin position="693"/>
        <end position="731"/>
    </location>
</feature>
<name>A0A815PHF5_9BILA</name>
<dbReference type="InterPro" id="IPR009081">
    <property type="entry name" value="PP-bd_ACP"/>
</dbReference>
<evidence type="ECO:0000259" key="3">
    <source>
        <dbReference type="PROSITE" id="PS50075"/>
    </source>
</evidence>
<dbReference type="OrthoDB" id="416786at2759"/>
<dbReference type="InterPro" id="IPR001242">
    <property type="entry name" value="Condensation_dom"/>
</dbReference>
<dbReference type="Pfam" id="PF13193">
    <property type="entry name" value="AMP-binding_C"/>
    <property type="match status" value="1"/>
</dbReference>
<dbReference type="PROSITE" id="PS50075">
    <property type="entry name" value="CARRIER"/>
    <property type="match status" value="1"/>
</dbReference>
<dbReference type="Gene3D" id="3.40.50.12780">
    <property type="entry name" value="N-terminal domain of ligase-like"/>
    <property type="match status" value="1"/>
</dbReference>
<reference evidence="4" key="1">
    <citation type="submission" date="2021-02" db="EMBL/GenBank/DDBJ databases">
        <authorList>
            <person name="Nowell W R."/>
        </authorList>
    </citation>
    <scope>NUCLEOTIDE SEQUENCE</scope>
</reference>
<keyword evidence="2" id="KW-0597">Phosphoprotein</keyword>
<dbReference type="GO" id="GO:0044550">
    <property type="term" value="P:secondary metabolite biosynthetic process"/>
    <property type="evidence" value="ECO:0007669"/>
    <property type="project" value="TreeGrafter"/>
</dbReference>
<dbReference type="Pfam" id="PF00668">
    <property type="entry name" value="Condensation"/>
    <property type="match status" value="1"/>
</dbReference>
<dbReference type="AlphaFoldDB" id="A0A815PHF5"/>
<dbReference type="InterPro" id="IPR023213">
    <property type="entry name" value="CAT-like_dom_sf"/>
</dbReference>
<dbReference type="SUPFAM" id="SSF56801">
    <property type="entry name" value="Acetyl-CoA synthetase-like"/>
    <property type="match status" value="1"/>
</dbReference>
<dbReference type="Proteomes" id="UP000663891">
    <property type="component" value="Unassembled WGS sequence"/>
</dbReference>
<dbReference type="PROSITE" id="PS00455">
    <property type="entry name" value="AMP_BINDING"/>
    <property type="match status" value="1"/>
</dbReference>
<dbReference type="InterPro" id="IPR045851">
    <property type="entry name" value="AMP-bd_C_sf"/>
</dbReference>
<dbReference type="CDD" id="cd05930">
    <property type="entry name" value="A_NRPS"/>
    <property type="match status" value="1"/>
</dbReference>
<dbReference type="InterPro" id="IPR020845">
    <property type="entry name" value="AMP-binding_CS"/>
</dbReference>
<evidence type="ECO:0000313" key="5">
    <source>
        <dbReference type="Proteomes" id="UP000663891"/>
    </source>
</evidence>
<evidence type="ECO:0000313" key="4">
    <source>
        <dbReference type="EMBL" id="CAF1449179.1"/>
    </source>
</evidence>
<evidence type="ECO:0000256" key="1">
    <source>
        <dbReference type="ARBA" id="ARBA00022450"/>
    </source>
</evidence>
<keyword evidence="1" id="KW-0596">Phosphopantetheine</keyword>
<organism evidence="4 5">
    <name type="scientific">Adineta steineri</name>
    <dbReference type="NCBI Taxonomy" id="433720"/>
    <lineage>
        <taxon>Eukaryota</taxon>
        <taxon>Metazoa</taxon>
        <taxon>Spiralia</taxon>
        <taxon>Gnathifera</taxon>
        <taxon>Rotifera</taxon>
        <taxon>Eurotatoria</taxon>
        <taxon>Bdelloidea</taxon>
        <taxon>Adinetida</taxon>
        <taxon>Adinetidae</taxon>
        <taxon>Adineta</taxon>
    </lineage>
</organism>
<dbReference type="Pfam" id="PF00501">
    <property type="entry name" value="AMP-binding"/>
    <property type="match status" value="1"/>
</dbReference>
<dbReference type="SUPFAM" id="SSF52777">
    <property type="entry name" value="CoA-dependent acyltransferases"/>
    <property type="match status" value="1"/>
</dbReference>
<evidence type="ECO:0000256" key="2">
    <source>
        <dbReference type="ARBA" id="ARBA00022553"/>
    </source>
</evidence>
<dbReference type="GO" id="GO:0043041">
    <property type="term" value="P:amino acid activation for nonribosomal peptide biosynthetic process"/>
    <property type="evidence" value="ECO:0007669"/>
    <property type="project" value="TreeGrafter"/>
</dbReference>
<dbReference type="GO" id="GO:0005737">
    <property type="term" value="C:cytoplasm"/>
    <property type="evidence" value="ECO:0007669"/>
    <property type="project" value="TreeGrafter"/>
</dbReference>
<gene>
    <name evidence="4" type="ORF">VCS650_LOCUS39366</name>
</gene>
<dbReference type="GO" id="GO:0031177">
    <property type="term" value="F:phosphopantetheine binding"/>
    <property type="evidence" value="ECO:0007669"/>
    <property type="project" value="TreeGrafter"/>
</dbReference>
<dbReference type="Gene3D" id="3.30.559.10">
    <property type="entry name" value="Chloramphenicol acetyltransferase-like domain"/>
    <property type="match status" value="1"/>
</dbReference>
<dbReference type="PANTHER" id="PTHR45527:SF1">
    <property type="entry name" value="FATTY ACID SYNTHASE"/>
    <property type="match status" value="1"/>
</dbReference>
<dbReference type="PANTHER" id="PTHR45527">
    <property type="entry name" value="NONRIBOSOMAL PEPTIDE SYNTHETASE"/>
    <property type="match status" value="1"/>
</dbReference>
<dbReference type="InterPro" id="IPR042099">
    <property type="entry name" value="ANL_N_sf"/>
</dbReference>
<accession>A0A815PHF5</accession>
<proteinExistence type="predicted"/>
<dbReference type="Gene3D" id="3.30.300.30">
    <property type="match status" value="1"/>
</dbReference>